<protein>
    <recommendedName>
        <fullName evidence="3">PLAT domain-containing protein</fullName>
    </recommendedName>
</protein>
<comment type="caution">
    <text evidence="1">The sequence shown here is derived from an EMBL/GenBank/DDBJ whole genome shotgun (WGS) entry which is preliminary data.</text>
</comment>
<reference evidence="1" key="1">
    <citation type="submission" date="2022-01" db="EMBL/GenBank/DDBJ databases">
        <authorList>
            <person name="Wang Y."/>
        </authorList>
    </citation>
    <scope>NUCLEOTIDE SEQUENCE</scope>
    <source>
        <strain evidence="1">WB101</strain>
    </source>
</reference>
<keyword evidence="2" id="KW-1185">Reference proteome</keyword>
<accession>A0ABS9KC47</accession>
<evidence type="ECO:0008006" key="3">
    <source>
        <dbReference type="Google" id="ProtNLM"/>
    </source>
</evidence>
<reference evidence="1" key="2">
    <citation type="submission" date="2024-05" db="EMBL/GenBank/DDBJ databases">
        <title>Rhodohalobacter halophilus gen. nov., sp. nov., a moderately halophilic member of the family Balneolaceae.</title>
        <authorList>
            <person name="Xia J."/>
        </authorList>
    </citation>
    <scope>NUCLEOTIDE SEQUENCE</scope>
    <source>
        <strain evidence="1">WB101</strain>
    </source>
</reference>
<evidence type="ECO:0000313" key="1">
    <source>
        <dbReference type="EMBL" id="MCG2588430.1"/>
    </source>
</evidence>
<organism evidence="1 2">
    <name type="scientific">Rhodohalobacter sulfatireducens</name>
    <dbReference type="NCBI Taxonomy" id="2911366"/>
    <lineage>
        <taxon>Bacteria</taxon>
        <taxon>Pseudomonadati</taxon>
        <taxon>Balneolota</taxon>
        <taxon>Balneolia</taxon>
        <taxon>Balneolales</taxon>
        <taxon>Balneolaceae</taxon>
        <taxon>Rhodohalobacter</taxon>
    </lineage>
</organism>
<gene>
    <name evidence="1" type="ORF">L6773_07640</name>
</gene>
<proteinExistence type="predicted"/>
<dbReference type="RefSeq" id="WP_237853272.1">
    <property type="nucleotide sequence ID" value="NZ_JAKLWS010000007.1"/>
</dbReference>
<dbReference type="PROSITE" id="PS51257">
    <property type="entry name" value="PROKAR_LIPOPROTEIN"/>
    <property type="match status" value="1"/>
</dbReference>
<dbReference type="Proteomes" id="UP001165366">
    <property type="component" value="Unassembled WGS sequence"/>
</dbReference>
<evidence type="ECO:0000313" key="2">
    <source>
        <dbReference type="Proteomes" id="UP001165366"/>
    </source>
</evidence>
<name>A0ABS9KC47_9BACT</name>
<dbReference type="EMBL" id="JAKLWS010000007">
    <property type="protein sequence ID" value="MCG2588430.1"/>
    <property type="molecule type" value="Genomic_DNA"/>
</dbReference>
<sequence>MKHIHYITIVLVVFVLVLTSVSCKDNSTNSSNISIEITNVTPSLLSLNECDIGLGALASEFLFDIEYSATDEIEIDGIEFDLLWDSEDQENNILSSQFNPSDGSVSFDWCFRFGTDEQWFELDIKILAENGKVESNEYNIRVDKPVGANKEP</sequence>